<comment type="subcellular location">
    <subcellularLocation>
        <location evidence="1">Cytoplasmic vesicle</location>
        <location evidence="1">Secretory vesicle</location>
        <location evidence="1">Chromaffin granule</location>
    </subcellularLocation>
</comment>
<dbReference type="Ensembl" id="ENSRFET00010012887.1">
    <property type="protein sequence ID" value="ENSRFEP00010011780.1"/>
    <property type="gene ID" value="ENSRFEG00010007974.1"/>
</dbReference>
<gene>
    <name evidence="10" type="primary">SERPINA3</name>
</gene>
<dbReference type="InterPro" id="IPR036186">
    <property type="entry name" value="Serpin_sf"/>
</dbReference>
<dbReference type="SUPFAM" id="SSF56574">
    <property type="entry name" value="Serpins"/>
    <property type="match status" value="1"/>
</dbReference>
<reference evidence="10 11" key="1">
    <citation type="journal article" date="2015" name="Annu Rev Anim Biosci">
        <title>The Genome 10K Project: a way forward.</title>
        <authorList>
            <person name="Koepfli K.P."/>
            <person name="Paten B."/>
            <person name="O'Brien S.J."/>
            <person name="Koepfli K.P."/>
            <person name="Paten B."/>
            <person name="Antunes A."/>
            <person name="Belov K."/>
            <person name="Bustamante C."/>
            <person name="Castoe T.A."/>
            <person name="Clawson H."/>
            <person name="Crawford A.J."/>
            <person name="Diekhans M."/>
            <person name="Distel D."/>
            <person name="Durbin R."/>
            <person name="Earl D."/>
            <person name="Fujita M.K."/>
            <person name="Gamble T."/>
            <person name="Georges A."/>
            <person name="Gemmell N."/>
            <person name="Gilbert M.T."/>
            <person name="Graves J.M."/>
            <person name="Green R.E."/>
            <person name="Hickey G."/>
            <person name="Jarvis E.D."/>
            <person name="Johnson W."/>
            <person name="Komissarov A."/>
            <person name="Korf I."/>
            <person name="Kuhn R."/>
            <person name="Larkin D.M."/>
            <person name="Lewin H."/>
            <person name="Lopez J.V."/>
            <person name="Ma J."/>
            <person name="Marques-Bonet T."/>
            <person name="Miller W."/>
            <person name="Murphy R."/>
            <person name="Pevzner P."/>
            <person name="Shapiro B."/>
            <person name="Steiner C."/>
            <person name="Tamazian G."/>
            <person name="Venkatesh B."/>
            <person name="Wang J."/>
            <person name="Wayne R."/>
            <person name="Wiley E."/>
            <person name="Yang H."/>
            <person name="Zhang G."/>
            <person name="Haussler D."/>
            <person name="Ryder O."/>
            <person name="O'Brien S.J."/>
        </authorList>
    </citation>
    <scope>NUCLEOTIDE SEQUENCE</scope>
</reference>
<feature type="domain" description="Serpin" evidence="9">
    <location>
        <begin position="59"/>
        <end position="421"/>
    </location>
</feature>
<evidence type="ECO:0000259" key="9">
    <source>
        <dbReference type="SMART" id="SM00093"/>
    </source>
</evidence>
<dbReference type="Gene3D" id="3.30.497.10">
    <property type="entry name" value="Antithrombin, subunit I, domain 2"/>
    <property type="match status" value="1"/>
</dbReference>
<keyword evidence="8" id="KW-0732">Signal</keyword>
<dbReference type="Pfam" id="PF00079">
    <property type="entry name" value="Serpin"/>
    <property type="match status" value="1"/>
</dbReference>
<evidence type="ECO:0000256" key="3">
    <source>
        <dbReference type="ARBA" id="ARBA00011738"/>
    </source>
</evidence>
<evidence type="ECO:0000256" key="6">
    <source>
        <dbReference type="ARBA" id="ARBA00023329"/>
    </source>
</evidence>
<evidence type="ECO:0000256" key="2">
    <source>
        <dbReference type="ARBA" id="ARBA00009500"/>
    </source>
</evidence>
<evidence type="ECO:0000256" key="7">
    <source>
        <dbReference type="RuleBase" id="RU000411"/>
    </source>
</evidence>
<dbReference type="Gene3D" id="2.30.39.10">
    <property type="entry name" value="Alpha-1-antitrypsin, domain 1"/>
    <property type="match status" value="1"/>
</dbReference>
<keyword evidence="5" id="KW-0722">Serine protease inhibitor</keyword>
<evidence type="ECO:0000313" key="11">
    <source>
        <dbReference type="Proteomes" id="UP000472240"/>
    </source>
</evidence>
<dbReference type="InterPro" id="IPR000215">
    <property type="entry name" value="Serpin_fam"/>
</dbReference>
<dbReference type="AlphaFoldDB" id="A0A671EFF3"/>
<proteinExistence type="inferred from homology"/>
<reference evidence="11" key="3">
    <citation type="submission" date="2018-12" db="EMBL/GenBank/DDBJ databases">
        <title>G10K-VGP greater horseshoe bat female genome, primary haplotype.</title>
        <authorList>
            <person name="Teeling E."/>
            <person name="Myers G."/>
            <person name="Vernes S."/>
            <person name="Pippel M."/>
            <person name="Winkler S."/>
            <person name="Fedrigo O."/>
            <person name="Rhie A."/>
            <person name="Koren S."/>
            <person name="Phillippy A."/>
            <person name="Lewin H."/>
            <person name="Damas J."/>
            <person name="Howe K."/>
            <person name="Mountcastle J."/>
            <person name="Jarvis E.D."/>
        </authorList>
    </citation>
    <scope>NUCLEOTIDE SEQUENCE [LARGE SCALE GENOMIC DNA]</scope>
</reference>
<keyword evidence="11" id="KW-1185">Reference proteome</keyword>
<name>A0A671EFF3_RHIFE</name>
<reference evidence="10 11" key="2">
    <citation type="journal article" date="2018" name="Annu Rev Anim Biosci">
        <title>Bat Biology, Genomes, and the Bat1K Project: To Generate Chromosome-Level Genomes for All Living Bat Species.</title>
        <authorList>
            <person name="Teeling E.C."/>
            <person name="Vernes S.C."/>
            <person name="Davalos L.M."/>
            <person name="Ray D.A."/>
            <person name="Gilbert M.T.P."/>
            <person name="Myers E."/>
        </authorList>
    </citation>
    <scope>NUCLEOTIDE SEQUENCE</scope>
</reference>
<dbReference type="GO" id="GO:0005615">
    <property type="term" value="C:extracellular space"/>
    <property type="evidence" value="ECO:0007669"/>
    <property type="project" value="Ensembl"/>
</dbReference>
<dbReference type="OMA" id="RHIDELY"/>
<dbReference type="CDD" id="cd19551">
    <property type="entry name" value="serpinA3_A1AC"/>
    <property type="match status" value="1"/>
</dbReference>
<keyword evidence="6" id="KW-0968">Cytoplasmic vesicle</keyword>
<evidence type="ECO:0000256" key="1">
    <source>
        <dbReference type="ARBA" id="ARBA00004248"/>
    </source>
</evidence>
<sequence length="424" mass="46958">AEGMPPLLVLGLLMAGLYHNVHGLPGGMLGQKNVTQEDQHHRTPVDNLRLASSNTDFAFSLYKQLASTDPNKNVIFSPLSVSMALAFLSLGARGTTLVEILTGLKFNLTETSEAEIHQGFQHMLRSLSQPNSLLQLSLGNAMFVNEKLKLLDKFRDDAKALYASEAFATNFQDPTAAKELINDYVKEKTRGNIVDLVKHLDPNTAMVLVNYIFFKAKWETPFDPDDTFEAKFFVGKGKSVKVSMMSIEDLTMPYFRDEDLSCTVVELKYTSNDSALFILPDKGKMEQVEATLLPETLRRWRGSLQMRKVDELYLPKFSISSDYNLEDTLPQLGMSEVFTTQADLSGVTGARNLAVTQVVHKTLIEVAETGTEAAAATGNKVTLMSGKLGPMTIVNFNRPFLLSILSKDTQSIMFLVKVVNPNQA</sequence>
<dbReference type="Proteomes" id="UP000472240">
    <property type="component" value="Chromosome 6"/>
</dbReference>
<dbReference type="InterPro" id="IPR023796">
    <property type="entry name" value="Serpin_dom"/>
</dbReference>
<dbReference type="GO" id="GO:0004867">
    <property type="term" value="F:serine-type endopeptidase inhibitor activity"/>
    <property type="evidence" value="ECO:0007669"/>
    <property type="project" value="UniProtKB-KW"/>
</dbReference>
<comment type="subunit">
    <text evidence="3">Homodimer.</text>
</comment>
<evidence type="ECO:0000313" key="10">
    <source>
        <dbReference type="Ensembl" id="ENSRFEP00010011780.1"/>
    </source>
</evidence>
<dbReference type="InParanoid" id="A0A671EFF3"/>
<evidence type="ECO:0000256" key="8">
    <source>
        <dbReference type="SAM" id="SignalP"/>
    </source>
</evidence>
<dbReference type="GeneTree" id="ENSGT00940000154392"/>
<keyword evidence="4" id="KW-0646">Protease inhibitor</keyword>
<accession>A0A671EFF3</accession>
<dbReference type="InterPro" id="IPR042178">
    <property type="entry name" value="Serpin_sf_1"/>
</dbReference>
<dbReference type="SMART" id="SM00093">
    <property type="entry name" value="SERPIN"/>
    <property type="match status" value="1"/>
</dbReference>
<dbReference type="PANTHER" id="PTHR11461">
    <property type="entry name" value="SERINE PROTEASE INHIBITOR, SERPIN"/>
    <property type="match status" value="1"/>
</dbReference>
<dbReference type="PANTHER" id="PTHR11461:SF145">
    <property type="entry name" value="ALPHA-1-ANTICHYMOTRYPSIN"/>
    <property type="match status" value="1"/>
</dbReference>
<dbReference type="InterPro" id="IPR042185">
    <property type="entry name" value="Serpin_sf_2"/>
</dbReference>
<evidence type="ECO:0000256" key="5">
    <source>
        <dbReference type="ARBA" id="ARBA00022900"/>
    </source>
</evidence>
<feature type="signal peptide" evidence="8">
    <location>
        <begin position="1"/>
        <end position="23"/>
    </location>
</feature>
<feature type="chain" id="PRO_5025538031" evidence="8">
    <location>
        <begin position="24"/>
        <end position="424"/>
    </location>
</feature>
<dbReference type="FunCoup" id="A0A671EFF3">
    <property type="interactions" value="96"/>
</dbReference>
<dbReference type="FunFam" id="2.30.39.10:FF:000002">
    <property type="entry name" value="Serpin family D member 1"/>
    <property type="match status" value="1"/>
</dbReference>
<protein>
    <submittedName>
        <fullName evidence="10">Serpin family A member 3</fullName>
    </submittedName>
</protein>
<dbReference type="GO" id="GO:0042583">
    <property type="term" value="C:chromaffin granule"/>
    <property type="evidence" value="ECO:0007669"/>
    <property type="project" value="UniProtKB-SubCell"/>
</dbReference>
<reference evidence="10" key="5">
    <citation type="submission" date="2025-09" db="UniProtKB">
        <authorList>
            <consortium name="Ensembl"/>
        </authorList>
    </citation>
    <scope>IDENTIFICATION</scope>
</reference>
<reference evidence="10" key="4">
    <citation type="submission" date="2025-08" db="UniProtKB">
        <authorList>
            <consortium name="Ensembl"/>
        </authorList>
    </citation>
    <scope>IDENTIFICATION</scope>
</reference>
<organism evidence="10 11">
    <name type="scientific">Rhinolophus ferrumequinum</name>
    <name type="common">Greater horseshoe bat</name>
    <dbReference type="NCBI Taxonomy" id="59479"/>
    <lineage>
        <taxon>Eukaryota</taxon>
        <taxon>Metazoa</taxon>
        <taxon>Chordata</taxon>
        <taxon>Craniata</taxon>
        <taxon>Vertebrata</taxon>
        <taxon>Euteleostomi</taxon>
        <taxon>Mammalia</taxon>
        <taxon>Eutheria</taxon>
        <taxon>Laurasiatheria</taxon>
        <taxon>Chiroptera</taxon>
        <taxon>Yinpterochiroptera</taxon>
        <taxon>Rhinolophoidea</taxon>
        <taxon>Rhinolophidae</taxon>
        <taxon>Rhinolophinae</taxon>
        <taxon>Rhinolophus</taxon>
    </lineage>
</organism>
<dbReference type="InterPro" id="IPR023795">
    <property type="entry name" value="Serpin_CS"/>
</dbReference>
<dbReference type="PROSITE" id="PS00284">
    <property type="entry name" value="SERPIN"/>
    <property type="match status" value="1"/>
</dbReference>
<dbReference type="FunFam" id="3.30.497.10:FF:000001">
    <property type="entry name" value="Serine protease inhibitor"/>
    <property type="match status" value="1"/>
</dbReference>
<evidence type="ECO:0000256" key="4">
    <source>
        <dbReference type="ARBA" id="ARBA00022690"/>
    </source>
</evidence>
<comment type="similarity">
    <text evidence="2 7">Belongs to the serpin family.</text>
</comment>